<organism evidence="1 2">
    <name type="scientific">Iodidimonas nitroreducens</name>
    <dbReference type="NCBI Taxonomy" id="1236968"/>
    <lineage>
        <taxon>Bacteria</taxon>
        <taxon>Pseudomonadati</taxon>
        <taxon>Pseudomonadota</taxon>
        <taxon>Alphaproteobacteria</taxon>
        <taxon>Iodidimonadales</taxon>
        <taxon>Iodidimonadaceae</taxon>
        <taxon>Iodidimonas</taxon>
    </lineage>
</organism>
<name>A0A5A7N655_9PROT</name>
<reference evidence="1 2" key="1">
    <citation type="submission" date="2019-09" db="EMBL/GenBank/DDBJ databases">
        <title>NBRP : Genome information of microbial organism related human and environment.</title>
        <authorList>
            <person name="Hattori M."/>
            <person name="Oshima K."/>
            <person name="Inaba H."/>
            <person name="Suda W."/>
            <person name="Sakamoto M."/>
            <person name="Iino T."/>
            <person name="Kitahara M."/>
            <person name="Oshida Y."/>
            <person name="Iida T."/>
            <person name="Kudo T."/>
            <person name="Itoh T."/>
            <person name="Ohkuma M."/>
        </authorList>
    </citation>
    <scope>NUCLEOTIDE SEQUENCE [LARGE SCALE GENOMIC DNA]</scope>
    <source>
        <strain evidence="1 2">Q-1</strain>
    </source>
</reference>
<evidence type="ECO:0000313" key="2">
    <source>
        <dbReference type="Proteomes" id="UP000324996"/>
    </source>
</evidence>
<proteinExistence type="predicted"/>
<comment type="caution">
    <text evidence="1">The sequence shown here is derived from an EMBL/GenBank/DDBJ whole genome shotgun (WGS) entry which is preliminary data.</text>
</comment>
<evidence type="ECO:0000313" key="1">
    <source>
        <dbReference type="EMBL" id="GER03781.1"/>
    </source>
</evidence>
<protein>
    <recommendedName>
        <fullName evidence="3">DUF2336 domain-containing protein</fullName>
    </recommendedName>
</protein>
<keyword evidence="2" id="KW-1185">Reference proteome</keyword>
<evidence type="ECO:0008006" key="3">
    <source>
        <dbReference type="Google" id="ProtNLM"/>
    </source>
</evidence>
<dbReference type="EMBL" id="BKCN01000006">
    <property type="protein sequence ID" value="GER03781.1"/>
    <property type="molecule type" value="Genomic_DNA"/>
</dbReference>
<sequence length="321" mass="35727">MEFKGLRLPPSSSRAQLEKVVLARKVGLFLLEKHDPGERQVVEDVARTLAHDLSVEVRQTLAFELRRAGYLPLDLAEKIARDVEDVSSPFLQHVSVFKEDDLARLARELDEHAQIAIARRSHVPDIVAVAIAETGGERPVTYLIRNPGAEIERACGPILNRFSGNRAMMDHLSRRGDLPLEIVQRLVDHVSQACRDGLIAHYDLSAEKADALAAASRADTVLKWLEGASRGALNEHIRQLEQRGALTDRYLVDITKRGGLRFFESVMAYKTGIDIITIERIISAHSATHVLKLIRRAGYRDEQATRLLGAWEMGVNQSVGG</sequence>
<dbReference type="Pfam" id="PF10098">
    <property type="entry name" value="DUF2336"/>
    <property type="match status" value="1"/>
</dbReference>
<accession>A0A5A7N655</accession>
<gene>
    <name evidence="1" type="ORF">JCM17846_14630</name>
</gene>
<dbReference type="AlphaFoldDB" id="A0A5A7N655"/>
<dbReference type="InterPro" id="IPR019285">
    <property type="entry name" value="DUF2336"/>
</dbReference>
<dbReference type="Proteomes" id="UP000324996">
    <property type="component" value="Unassembled WGS sequence"/>
</dbReference>